<protein>
    <submittedName>
        <fullName evidence="2">Uncharacterized protein</fullName>
    </submittedName>
</protein>
<dbReference type="EMBL" id="BGPR01000539">
    <property type="protein sequence ID" value="GBM25489.1"/>
    <property type="molecule type" value="Genomic_DNA"/>
</dbReference>
<feature type="compositionally biased region" description="Basic and acidic residues" evidence="1">
    <location>
        <begin position="93"/>
        <end position="106"/>
    </location>
</feature>
<keyword evidence="3" id="KW-1185">Reference proteome</keyword>
<reference evidence="2 3" key="1">
    <citation type="journal article" date="2019" name="Sci. Rep.">
        <title>Orb-weaving spider Araneus ventricosus genome elucidates the spidroin gene catalogue.</title>
        <authorList>
            <person name="Kono N."/>
            <person name="Nakamura H."/>
            <person name="Ohtoshi R."/>
            <person name="Moran D.A.P."/>
            <person name="Shinohara A."/>
            <person name="Yoshida Y."/>
            <person name="Fujiwara M."/>
            <person name="Mori M."/>
            <person name="Tomita M."/>
            <person name="Arakawa K."/>
        </authorList>
    </citation>
    <scope>NUCLEOTIDE SEQUENCE [LARGE SCALE GENOMIC DNA]</scope>
</reference>
<comment type="caution">
    <text evidence="2">The sequence shown here is derived from an EMBL/GenBank/DDBJ whole genome shotgun (WGS) entry which is preliminary data.</text>
</comment>
<evidence type="ECO:0000313" key="2">
    <source>
        <dbReference type="EMBL" id="GBM25489.1"/>
    </source>
</evidence>
<sequence length="106" mass="12215">MESSQITSESHIKRKYSRHQTANCLKQAIHISSKMEFLEHGKEKAIVKAEKPMKFRTKDSTRWNSNSKTSCADSILRPRCAASGTSKNLPRLRPRDDSRKSEIRRV</sequence>
<gene>
    <name evidence="2" type="ORF">AVEN_62247_1</name>
</gene>
<organism evidence="2 3">
    <name type="scientific">Araneus ventricosus</name>
    <name type="common">Orbweaver spider</name>
    <name type="synonym">Epeira ventricosa</name>
    <dbReference type="NCBI Taxonomy" id="182803"/>
    <lineage>
        <taxon>Eukaryota</taxon>
        <taxon>Metazoa</taxon>
        <taxon>Ecdysozoa</taxon>
        <taxon>Arthropoda</taxon>
        <taxon>Chelicerata</taxon>
        <taxon>Arachnida</taxon>
        <taxon>Araneae</taxon>
        <taxon>Araneomorphae</taxon>
        <taxon>Entelegynae</taxon>
        <taxon>Araneoidea</taxon>
        <taxon>Araneidae</taxon>
        <taxon>Araneus</taxon>
    </lineage>
</organism>
<accession>A0A4Y2EB16</accession>
<name>A0A4Y2EB16_ARAVE</name>
<evidence type="ECO:0000256" key="1">
    <source>
        <dbReference type="SAM" id="MobiDB-lite"/>
    </source>
</evidence>
<evidence type="ECO:0000313" key="3">
    <source>
        <dbReference type="Proteomes" id="UP000499080"/>
    </source>
</evidence>
<feature type="region of interest" description="Disordered" evidence="1">
    <location>
        <begin position="57"/>
        <end position="106"/>
    </location>
</feature>
<dbReference type="AlphaFoldDB" id="A0A4Y2EB16"/>
<dbReference type="Proteomes" id="UP000499080">
    <property type="component" value="Unassembled WGS sequence"/>
</dbReference>
<proteinExistence type="predicted"/>
<feature type="compositionally biased region" description="Polar residues" evidence="1">
    <location>
        <begin position="62"/>
        <end position="72"/>
    </location>
</feature>